<proteinExistence type="predicted"/>
<dbReference type="Proteomes" id="UP001231370">
    <property type="component" value="Unassembled WGS sequence"/>
</dbReference>
<dbReference type="EMBL" id="JAQPOK010000083">
    <property type="protein sequence ID" value="MDJ1179328.1"/>
    <property type="molecule type" value="Genomic_DNA"/>
</dbReference>
<evidence type="ECO:0000313" key="2">
    <source>
        <dbReference type="Proteomes" id="UP001231370"/>
    </source>
</evidence>
<name>A0ABT7BJH4_9CYAN</name>
<reference evidence="1 2" key="1">
    <citation type="submission" date="2023-01" db="EMBL/GenBank/DDBJ databases">
        <title>Novel diversity within Roseofilum (Cyanobacteria; Desertifilaceae) from marine benthic mats with descriptions of four novel species.</title>
        <authorList>
            <person name="Wang Y."/>
            <person name="Berthold D.E."/>
            <person name="Hu J."/>
            <person name="Lefler F.W."/>
            <person name="Laughinghouse H.D. IV."/>
        </authorList>
    </citation>
    <scope>NUCLEOTIDE SEQUENCE [LARGE SCALE GENOMIC DNA]</scope>
    <source>
        <strain evidence="1 2">BLCC-M91</strain>
    </source>
</reference>
<organism evidence="1 2">
    <name type="scientific">Roseofilum halophilum BLCC-M91</name>
    <dbReference type="NCBI Taxonomy" id="3022259"/>
    <lineage>
        <taxon>Bacteria</taxon>
        <taxon>Bacillati</taxon>
        <taxon>Cyanobacteriota</taxon>
        <taxon>Cyanophyceae</taxon>
        <taxon>Desertifilales</taxon>
        <taxon>Desertifilaceae</taxon>
        <taxon>Roseofilum</taxon>
        <taxon>Roseofilum halophilum</taxon>
    </lineage>
</organism>
<dbReference type="RefSeq" id="WP_283762638.1">
    <property type="nucleotide sequence ID" value="NZ_JAQPOK010000083.1"/>
</dbReference>
<gene>
    <name evidence="1" type="ORF">PJF56_10675</name>
</gene>
<accession>A0ABT7BJH4</accession>
<comment type="caution">
    <text evidence="1">The sequence shown here is derived from an EMBL/GenBank/DDBJ whole genome shotgun (WGS) entry which is preliminary data.</text>
</comment>
<evidence type="ECO:0000313" key="1">
    <source>
        <dbReference type="EMBL" id="MDJ1179328.1"/>
    </source>
</evidence>
<protein>
    <submittedName>
        <fullName evidence="1">Uncharacterized protein</fullName>
    </submittedName>
</protein>
<sequence length="67" mass="7577">MEPKIDCAKACVNGCVLGDRCPHREYAQQASNFIKDTSLDRMLDIADEAVRKKRMAPPQWVIPDSNE</sequence>
<keyword evidence="2" id="KW-1185">Reference proteome</keyword>